<organism evidence="4 5">
    <name type="scientific">Portunus trituberculatus</name>
    <name type="common">Swimming crab</name>
    <name type="synonym">Neptunus trituberculatus</name>
    <dbReference type="NCBI Taxonomy" id="210409"/>
    <lineage>
        <taxon>Eukaryota</taxon>
        <taxon>Metazoa</taxon>
        <taxon>Ecdysozoa</taxon>
        <taxon>Arthropoda</taxon>
        <taxon>Crustacea</taxon>
        <taxon>Multicrustacea</taxon>
        <taxon>Malacostraca</taxon>
        <taxon>Eumalacostraca</taxon>
        <taxon>Eucarida</taxon>
        <taxon>Decapoda</taxon>
        <taxon>Pleocyemata</taxon>
        <taxon>Brachyura</taxon>
        <taxon>Eubrachyura</taxon>
        <taxon>Portunoidea</taxon>
        <taxon>Portunidae</taxon>
        <taxon>Portuninae</taxon>
        <taxon>Portunus</taxon>
    </lineage>
</organism>
<evidence type="ECO:0000313" key="4">
    <source>
        <dbReference type="EMBL" id="MPC80435.1"/>
    </source>
</evidence>
<dbReference type="OrthoDB" id="5971912at2759"/>
<dbReference type="GO" id="GO:0046872">
    <property type="term" value="F:metal ion binding"/>
    <property type="evidence" value="ECO:0007669"/>
    <property type="project" value="UniProtKB-KW"/>
</dbReference>
<reference evidence="4 5" key="1">
    <citation type="submission" date="2019-05" db="EMBL/GenBank/DDBJ databases">
        <title>Another draft genome of Portunus trituberculatus and its Hox gene families provides insights of decapod evolution.</title>
        <authorList>
            <person name="Jeong J.-H."/>
            <person name="Song I."/>
            <person name="Kim S."/>
            <person name="Choi T."/>
            <person name="Kim D."/>
            <person name="Ryu S."/>
            <person name="Kim W."/>
        </authorList>
    </citation>
    <scope>NUCLEOTIDE SEQUENCE [LARGE SCALE GENOMIC DNA]</scope>
    <source>
        <tissue evidence="4">Muscle</tissue>
    </source>
</reference>
<proteinExistence type="predicted"/>
<comment type="cofactor">
    <cofactor evidence="1">
        <name>a divalent metal cation</name>
        <dbReference type="ChEBI" id="CHEBI:60240"/>
    </cofactor>
</comment>
<name>A0A5B7IDX2_PORTR</name>
<protein>
    <recommendedName>
        <fullName evidence="3">DDE Tnp4 domain-containing protein</fullName>
    </recommendedName>
</protein>
<feature type="domain" description="DDE Tnp4" evidence="3">
    <location>
        <begin position="12"/>
        <end position="64"/>
    </location>
</feature>
<dbReference type="EMBL" id="VSRR010054010">
    <property type="protein sequence ID" value="MPC80435.1"/>
    <property type="molecule type" value="Genomic_DNA"/>
</dbReference>
<keyword evidence="2" id="KW-0479">Metal-binding</keyword>
<sequence length="133" mass="15587">MKPYAHLSQIYNERVFSYRWSCARHVVENAFGILHQRWRIFSTTLLVRPRVVRLITICACLLHNLQLQRQPPQPQNLDREDDNHNIVPRSHASYKTCFMKHQGLTTTLTRCITGLTRRTTGLMRLGKSRTSLT</sequence>
<evidence type="ECO:0000256" key="1">
    <source>
        <dbReference type="ARBA" id="ARBA00001968"/>
    </source>
</evidence>
<evidence type="ECO:0000313" key="5">
    <source>
        <dbReference type="Proteomes" id="UP000324222"/>
    </source>
</evidence>
<evidence type="ECO:0000256" key="2">
    <source>
        <dbReference type="ARBA" id="ARBA00022723"/>
    </source>
</evidence>
<dbReference type="InterPro" id="IPR027806">
    <property type="entry name" value="HARBI1_dom"/>
</dbReference>
<evidence type="ECO:0000259" key="3">
    <source>
        <dbReference type="Pfam" id="PF13359"/>
    </source>
</evidence>
<dbReference type="AlphaFoldDB" id="A0A5B7IDX2"/>
<accession>A0A5B7IDX2</accession>
<keyword evidence="5" id="KW-1185">Reference proteome</keyword>
<dbReference type="Pfam" id="PF13359">
    <property type="entry name" value="DDE_Tnp_4"/>
    <property type="match status" value="1"/>
</dbReference>
<dbReference type="Proteomes" id="UP000324222">
    <property type="component" value="Unassembled WGS sequence"/>
</dbReference>
<gene>
    <name evidence="4" type="ORF">E2C01_075015</name>
</gene>
<comment type="caution">
    <text evidence="4">The sequence shown here is derived from an EMBL/GenBank/DDBJ whole genome shotgun (WGS) entry which is preliminary data.</text>
</comment>